<dbReference type="OrthoDB" id="1430047at2"/>
<keyword evidence="2" id="KW-1185">Reference proteome</keyword>
<dbReference type="AlphaFoldDB" id="A0A2W7TW02"/>
<dbReference type="Pfam" id="PF14054">
    <property type="entry name" value="DUF4249"/>
    <property type="match status" value="1"/>
</dbReference>
<comment type="caution">
    <text evidence="1">The sequence shown here is derived from an EMBL/GenBank/DDBJ whole genome shotgun (WGS) entry which is preliminary data.</text>
</comment>
<accession>A0A2W7TW02</accession>
<proteinExistence type="predicted"/>
<dbReference type="PROSITE" id="PS51257">
    <property type="entry name" value="PROKAR_LIPOPROTEIN"/>
    <property type="match status" value="1"/>
</dbReference>
<sequence>MKNTIYFIIGTLITIFFSSCQDVVDIPLNTDKPRLVIDANINWIKGTLGNNQTIKLSTTTDFYTNVIPVVSGATVFIKNSSNVVFNFIETPNTGIYLCSNFVPVIDETYTLTVLNNGQTYTATETLKSVAAITLVTQEAQTGLGNDILKIKTFFDDPAQADNYYLYKYKFSKNLKPEYSVDDDLFFQGNTFYSLVLEEDTKPGEKVEITHYGISKAYFNYMTILLSVSGSSGGGPFQTPPATVKGNIKNETNFDDYPLGYFRLSEADVTNYTIQ</sequence>
<dbReference type="RefSeq" id="WP_111409273.1">
    <property type="nucleotide sequence ID" value="NZ_QKXH01000003.1"/>
</dbReference>
<protein>
    <submittedName>
        <fullName evidence="1">DUF4249 domain-containing protein</fullName>
    </submittedName>
</protein>
<dbReference type="Proteomes" id="UP000249177">
    <property type="component" value="Unassembled WGS sequence"/>
</dbReference>
<dbReference type="InterPro" id="IPR025345">
    <property type="entry name" value="DUF4249"/>
</dbReference>
<gene>
    <name evidence="1" type="ORF">DOS84_06340</name>
</gene>
<evidence type="ECO:0000313" key="1">
    <source>
        <dbReference type="EMBL" id="PZX94238.1"/>
    </source>
</evidence>
<evidence type="ECO:0000313" key="2">
    <source>
        <dbReference type="Proteomes" id="UP000249177"/>
    </source>
</evidence>
<organism evidence="1 2">
    <name type="scientific">Flavobacterium aquariorum</name>
    <dbReference type="NCBI Taxonomy" id="2217670"/>
    <lineage>
        <taxon>Bacteria</taxon>
        <taxon>Pseudomonadati</taxon>
        <taxon>Bacteroidota</taxon>
        <taxon>Flavobacteriia</taxon>
        <taxon>Flavobacteriales</taxon>
        <taxon>Flavobacteriaceae</taxon>
        <taxon>Flavobacterium</taxon>
    </lineage>
</organism>
<reference evidence="1 2" key="1">
    <citation type="submission" date="2018-06" db="EMBL/GenBank/DDBJ databases">
        <title>Flavobacterium sp IMCC34762, genome.</title>
        <authorList>
            <person name="Joung Y."/>
            <person name="Cho J."/>
            <person name="Song J."/>
        </authorList>
    </citation>
    <scope>NUCLEOTIDE SEQUENCE [LARGE SCALE GENOMIC DNA]</scope>
    <source>
        <strain evidence="1 2">IMCC34762</strain>
    </source>
</reference>
<name>A0A2W7TW02_9FLAO</name>
<dbReference type="EMBL" id="QKXH01000003">
    <property type="protein sequence ID" value="PZX94238.1"/>
    <property type="molecule type" value="Genomic_DNA"/>
</dbReference>